<evidence type="ECO:0000256" key="1">
    <source>
        <dbReference type="SAM" id="Phobius"/>
    </source>
</evidence>
<gene>
    <name evidence="2" type="ORF">GCM10008936_08700</name>
</gene>
<sequence length="86" mass="9774">MTLILIAVAVLSAVLFWFISRRECKDDQGKQADLRRIFTGQLVYCAAVLLLVFFEDLSINDHLIHLSVLLGSVIHFMWLRIKEAGA</sequence>
<keyword evidence="1" id="KW-0812">Transmembrane</keyword>
<evidence type="ECO:0000313" key="2">
    <source>
        <dbReference type="EMBL" id="GAA0481153.1"/>
    </source>
</evidence>
<keyword evidence="1" id="KW-0472">Membrane</keyword>
<comment type="caution">
    <text evidence="2">The sequence shown here is derived from an EMBL/GenBank/DDBJ whole genome shotgun (WGS) entry which is preliminary data.</text>
</comment>
<accession>A0ABN1AQ03</accession>
<keyword evidence="3" id="KW-1185">Reference proteome</keyword>
<evidence type="ECO:0008006" key="4">
    <source>
        <dbReference type="Google" id="ProtNLM"/>
    </source>
</evidence>
<name>A0ABN1AQ03_9LACT</name>
<evidence type="ECO:0000313" key="3">
    <source>
        <dbReference type="Proteomes" id="UP001410648"/>
    </source>
</evidence>
<feature type="transmembrane region" description="Helical" evidence="1">
    <location>
        <begin position="63"/>
        <end position="81"/>
    </location>
</feature>
<keyword evidence="1" id="KW-1133">Transmembrane helix</keyword>
<organism evidence="2 3">
    <name type="scientific">Alkalibacterium indicireducens</name>
    <dbReference type="NCBI Taxonomy" id="398758"/>
    <lineage>
        <taxon>Bacteria</taxon>
        <taxon>Bacillati</taxon>
        <taxon>Bacillota</taxon>
        <taxon>Bacilli</taxon>
        <taxon>Lactobacillales</taxon>
        <taxon>Carnobacteriaceae</taxon>
        <taxon>Alkalibacterium</taxon>
    </lineage>
</organism>
<reference evidence="2 3" key="1">
    <citation type="journal article" date="2019" name="Int. J. Syst. Evol. Microbiol.">
        <title>The Global Catalogue of Microorganisms (GCM) 10K type strain sequencing project: providing services to taxonomists for standard genome sequencing and annotation.</title>
        <authorList>
            <consortium name="The Broad Institute Genomics Platform"/>
            <consortium name="The Broad Institute Genome Sequencing Center for Infectious Disease"/>
            <person name="Wu L."/>
            <person name="Ma J."/>
        </authorList>
    </citation>
    <scope>NUCLEOTIDE SEQUENCE [LARGE SCALE GENOMIC DNA]</scope>
    <source>
        <strain evidence="2 3">JCM 14232</strain>
    </source>
</reference>
<dbReference type="Proteomes" id="UP001410648">
    <property type="component" value="Unassembled WGS sequence"/>
</dbReference>
<proteinExistence type="predicted"/>
<dbReference type="EMBL" id="BAAADA010000072">
    <property type="protein sequence ID" value="GAA0481153.1"/>
    <property type="molecule type" value="Genomic_DNA"/>
</dbReference>
<protein>
    <recommendedName>
        <fullName evidence="4">YtpI-like protein</fullName>
    </recommendedName>
</protein>
<feature type="transmembrane region" description="Helical" evidence="1">
    <location>
        <begin position="37"/>
        <end position="54"/>
    </location>
</feature>